<dbReference type="AlphaFoldDB" id="M5IKG8"/>
<dbReference type="EMBL" id="AMZQ01000005">
    <property type="protein sequence ID" value="EKU11530.1"/>
    <property type="molecule type" value="Genomic_DNA"/>
</dbReference>
<evidence type="ECO:0000313" key="1">
    <source>
        <dbReference type="EMBL" id="EKU11530.1"/>
    </source>
</evidence>
<dbReference type="STRING" id="1244083.CSUNSWCD_1568"/>
<name>M5IKG8_9BACT</name>
<protein>
    <submittedName>
        <fullName evidence="1">Uncharacterized protein</fullName>
    </submittedName>
</protein>
<proteinExistence type="predicted"/>
<gene>
    <name evidence="1" type="ORF">CSUNSWCD_1568</name>
</gene>
<evidence type="ECO:0000313" key="2">
    <source>
        <dbReference type="Proteomes" id="UP000011939"/>
    </source>
</evidence>
<reference evidence="1 2" key="1">
    <citation type="journal article" date="2013" name="Genome Announc.">
        <title>Genome Sequence of Campylobacter showae UNSWCD, Isolated from a Patient with Crohn's Disease.</title>
        <authorList>
            <person name="Tay A.P."/>
            <person name="Kaakoush N.O."/>
            <person name="Deshpande N.P."/>
            <person name="Chen Z."/>
            <person name="Mitchell H."/>
            <person name="Wilkins M.R."/>
        </authorList>
    </citation>
    <scope>NUCLEOTIDE SEQUENCE [LARGE SCALE GENOMIC DNA]</scope>
    <source>
        <strain evidence="1 2">CSUNSWCD</strain>
    </source>
</reference>
<sequence>MLNHYFNFLARNLNLNLGRFYEIWRLKFKIRQCLELNLR</sequence>
<dbReference type="Proteomes" id="UP000011939">
    <property type="component" value="Unassembled WGS sequence"/>
</dbReference>
<comment type="caution">
    <text evidence="1">The sequence shown here is derived from an EMBL/GenBank/DDBJ whole genome shotgun (WGS) entry which is preliminary data.</text>
</comment>
<accession>M5IKG8</accession>
<organism evidence="1 2">
    <name type="scientific">Campylobacter showae CSUNSWCD</name>
    <dbReference type="NCBI Taxonomy" id="1244083"/>
    <lineage>
        <taxon>Bacteria</taxon>
        <taxon>Pseudomonadati</taxon>
        <taxon>Campylobacterota</taxon>
        <taxon>Epsilonproteobacteria</taxon>
        <taxon>Campylobacterales</taxon>
        <taxon>Campylobacteraceae</taxon>
        <taxon>Campylobacter</taxon>
    </lineage>
</organism>
<dbReference type="PATRIC" id="fig|1244083.3.peg.810"/>